<evidence type="ECO:0000313" key="2">
    <source>
        <dbReference type="Proteomes" id="UP001060123"/>
    </source>
</evidence>
<evidence type="ECO:0000313" key="1">
    <source>
        <dbReference type="EMBL" id="UWU12913.1"/>
    </source>
</evidence>
<dbReference type="EMBL" id="CP104143">
    <property type="protein sequence ID" value="UWU12913.1"/>
    <property type="molecule type" value="Genomic_DNA"/>
</dbReference>
<protein>
    <submittedName>
        <fullName evidence="1">Uncharacterized protein</fullName>
    </submittedName>
</protein>
<proteinExistence type="predicted"/>
<reference evidence="1" key="1">
    <citation type="submission" date="2022-09" db="EMBL/GenBank/DDBJ databases">
        <title>Australian commercial rhizobial inoculants.</title>
        <authorList>
            <person name="Kohlmeier M.G."/>
            <person name="O'Hara G.W."/>
            <person name="Colombi E."/>
            <person name="Ramsay J.P."/>
            <person name="Terpolilli J."/>
        </authorList>
    </citation>
    <scope>NUCLEOTIDE SEQUENCE</scope>
    <source>
        <strain evidence="1">WSM1592</strain>
    </source>
</reference>
<sequence>MLPASALIAAATYYYSDPVDFQRLKPGEPQPAHLLIAEQFDRVCVLGPYEDRLHEMVTGGDRANEHLANIGYRGDEGRWAIILIQESKIGVLRFSRSAKLDFLAAHAAIELPLPSKLPGNFTAMNCADSKSAAFTIVEGRSPIRGPRRDNRLRLYPFPPAATFCNVASRRKIGELNV</sequence>
<dbReference type="Proteomes" id="UP001060123">
    <property type="component" value="Chromosome"/>
</dbReference>
<organism evidence="1 2">
    <name type="scientific">Rhizobium sullae</name>
    <name type="common">Rhizobium hedysari</name>
    <dbReference type="NCBI Taxonomy" id="50338"/>
    <lineage>
        <taxon>Bacteria</taxon>
        <taxon>Pseudomonadati</taxon>
        <taxon>Pseudomonadota</taxon>
        <taxon>Alphaproteobacteria</taxon>
        <taxon>Hyphomicrobiales</taxon>
        <taxon>Rhizobiaceae</taxon>
        <taxon>Rhizobium/Agrobacterium group</taxon>
        <taxon>Rhizobium</taxon>
    </lineage>
</organism>
<gene>
    <name evidence="1" type="ORF">N2599_12110</name>
</gene>
<accession>A0ABY5XEN9</accession>
<keyword evidence="2" id="KW-1185">Reference proteome</keyword>
<dbReference type="RefSeq" id="WP_156915204.1">
    <property type="nucleotide sequence ID" value="NZ_CP104143.1"/>
</dbReference>
<name>A0ABY5XEN9_RHISU</name>